<dbReference type="EMBL" id="MT144410">
    <property type="protein sequence ID" value="QJA53292.1"/>
    <property type="molecule type" value="Genomic_DNA"/>
</dbReference>
<sequence length="372" mass="42402">MTELRRRKIDPEEQVAQTAEEAVEVANEDPIPRENIKEEDLISTGSTLLNLACSGFSPYGGFMLGSMVHIIGDSQAGKSLVALTMMAEATRNPRLKDYNLVYEEPEAAMYFPKEGMFGGGFTERVDFIPKDEERVNPRRVQDWAKDLENAKHPFIWVTDSFDSLTSADDLKTKKDDKGKEKESGKGGWKTEKAIVASETFPKFIGPLKHYNSLYMHISQTRDNIGVRFGETKTFSGGNAVKFYRVHEIWLAIEHPITIEVRGKKRIVGSDVIAKIKKNKLTGKERIVKFPVYNDYGIDDLGSMIDWMVEEGFWILPPKKQIIETEDPFPDATRPKLINHIEENNLEDQLRKVVGECWLELEGEIATKRKPRY</sequence>
<protein>
    <submittedName>
        <fullName evidence="7">Putative RecA</fullName>
    </submittedName>
</protein>
<dbReference type="GO" id="GO:0003697">
    <property type="term" value="F:single-stranded DNA binding"/>
    <property type="evidence" value="ECO:0007669"/>
    <property type="project" value="InterPro"/>
</dbReference>
<dbReference type="PANTHER" id="PTHR45900">
    <property type="entry name" value="RECA"/>
    <property type="match status" value="1"/>
</dbReference>
<feature type="domain" description="RecA family profile 2" evidence="6">
    <location>
        <begin position="225"/>
        <end position="302"/>
    </location>
</feature>
<evidence type="ECO:0000256" key="5">
    <source>
        <dbReference type="SAM" id="MobiDB-lite"/>
    </source>
</evidence>
<evidence type="ECO:0000256" key="1">
    <source>
        <dbReference type="ARBA" id="ARBA00009391"/>
    </source>
</evidence>
<name>A0A6H2A0Q5_9ZZZZ</name>
<dbReference type="InterPro" id="IPR049428">
    <property type="entry name" value="RecA-like_N"/>
</dbReference>
<dbReference type="Gene3D" id="3.40.50.300">
    <property type="entry name" value="P-loop containing nucleotide triphosphate hydrolases"/>
    <property type="match status" value="1"/>
</dbReference>
<organism evidence="7">
    <name type="scientific">viral metagenome</name>
    <dbReference type="NCBI Taxonomy" id="1070528"/>
    <lineage>
        <taxon>unclassified sequences</taxon>
        <taxon>metagenomes</taxon>
        <taxon>organismal metagenomes</taxon>
    </lineage>
</organism>
<feature type="region of interest" description="Disordered" evidence="5">
    <location>
        <begin position="1"/>
        <end position="32"/>
    </location>
</feature>
<dbReference type="InterPro" id="IPR013765">
    <property type="entry name" value="DNA_recomb/repair_RecA"/>
</dbReference>
<accession>A0A6H2A0Q5</accession>
<dbReference type="InterPro" id="IPR027417">
    <property type="entry name" value="P-loop_NTPase"/>
</dbReference>
<dbReference type="GO" id="GO:0006281">
    <property type="term" value="P:DNA repair"/>
    <property type="evidence" value="ECO:0007669"/>
    <property type="project" value="InterPro"/>
</dbReference>
<gene>
    <name evidence="8" type="ORF">MM415B02160_0016</name>
    <name evidence="7" type="ORF">TM448A03388_0002</name>
</gene>
<evidence type="ECO:0000313" key="7">
    <source>
        <dbReference type="EMBL" id="QJA53292.1"/>
    </source>
</evidence>
<reference evidence="7" key="1">
    <citation type="submission" date="2020-03" db="EMBL/GenBank/DDBJ databases">
        <title>The deep terrestrial virosphere.</title>
        <authorList>
            <person name="Holmfeldt K."/>
            <person name="Nilsson E."/>
            <person name="Simone D."/>
            <person name="Lopez-Fernandez M."/>
            <person name="Wu X."/>
            <person name="de Brujin I."/>
            <person name="Lundin D."/>
            <person name="Andersson A."/>
            <person name="Bertilsson S."/>
            <person name="Dopson M."/>
        </authorList>
    </citation>
    <scope>NUCLEOTIDE SEQUENCE</scope>
    <source>
        <strain evidence="8">MM415B02160</strain>
        <strain evidence="7">TM448A03388</strain>
    </source>
</reference>
<dbReference type="InterPro" id="IPR020587">
    <property type="entry name" value="RecA_monomer-monomer_interface"/>
</dbReference>
<dbReference type="PROSITE" id="PS50163">
    <property type="entry name" value="RECA_3"/>
    <property type="match status" value="1"/>
</dbReference>
<evidence type="ECO:0000313" key="8">
    <source>
        <dbReference type="EMBL" id="QJA85925.1"/>
    </source>
</evidence>
<evidence type="ECO:0000259" key="6">
    <source>
        <dbReference type="PROSITE" id="PS50163"/>
    </source>
</evidence>
<evidence type="ECO:0000256" key="2">
    <source>
        <dbReference type="ARBA" id="ARBA00022741"/>
    </source>
</evidence>
<dbReference type="EMBL" id="MT142603">
    <property type="protein sequence ID" value="QJA85925.1"/>
    <property type="molecule type" value="Genomic_DNA"/>
</dbReference>
<dbReference type="PANTHER" id="PTHR45900:SF1">
    <property type="entry name" value="MITOCHONDRIAL DNA REPAIR PROTEIN RECA HOMOLOG-RELATED"/>
    <property type="match status" value="1"/>
</dbReference>
<keyword evidence="3" id="KW-0067">ATP-binding</keyword>
<dbReference type="Pfam" id="PF00154">
    <property type="entry name" value="RecA_N"/>
    <property type="match status" value="1"/>
</dbReference>
<evidence type="ECO:0000256" key="4">
    <source>
        <dbReference type="ARBA" id="ARBA00023172"/>
    </source>
</evidence>
<comment type="similarity">
    <text evidence="1">Belongs to the RecA family.</text>
</comment>
<dbReference type="GO" id="GO:0008094">
    <property type="term" value="F:ATP-dependent activity, acting on DNA"/>
    <property type="evidence" value="ECO:0007669"/>
    <property type="project" value="InterPro"/>
</dbReference>
<proteinExistence type="inferred from homology"/>
<keyword evidence="4" id="KW-0233">DNA recombination</keyword>
<keyword evidence="2" id="KW-0547">Nucleotide-binding</keyword>
<evidence type="ECO:0000256" key="3">
    <source>
        <dbReference type="ARBA" id="ARBA00022840"/>
    </source>
</evidence>
<dbReference type="GO" id="GO:0006310">
    <property type="term" value="P:DNA recombination"/>
    <property type="evidence" value="ECO:0007669"/>
    <property type="project" value="UniProtKB-KW"/>
</dbReference>
<dbReference type="AlphaFoldDB" id="A0A6H2A0Q5"/>
<dbReference type="SUPFAM" id="SSF52540">
    <property type="entry name" value="P-loop containing nucleoside triphosphate hydrolases"/>
    <property type="match status" value="1"/>
</dbReference>
<dbReference type="GO" id="GO:0005524">
    <property type="term" value="F:ATP binding"/>
    <property type="evidence" value="ECO:0007669"/>
    <property type="project" value="UniProtKB-KW"/>
</dbReference>